<evidence type="ECO:0000313" key="2">
    <source>
        <dbReference type="EMBL" id="MFC5988587.1"/>
    </source>
</evidence>
<dbReference type="PANTHER" id="PTHR12110">
    <property type="entry name" value="HYDROXYPYRUVATE ISOMERASE"/>
    <property type="match status" value="1"/>
</dbReference>
<feature type="domain" description="Xylose isomerase-like TIM barrel" evidence="1">
    <location>
        <begin position="20"/>
        <end position="279"/>
    </location>
</feature>
<accession>A0ABW1IU31</accession>
<organism evidence="2 3">
    <name type="scientific">Marinicrinis lubricantis</name>
    <dbReference type="NCBI Taxonomy" id="2086470"/>
    <lineage>
        <taxon>Bacteria</taxon>
        <taxon>Bacillati</taxon>
        <taxon>Bacillota</taxon>
        <taxon>Bacilli</taxon>
        <taxon>Bacillales</taxon>
        <taxon>Paenibacillaceae</taxon>
    </lineage>
</organism>
<dbReference type="InterPro" id="IPR013022">
    <property type="entry name" value="Xyl_isomerase-like_TIM-brl"/>
</dbReference>
<dbReference type="Pfam" id="PF01261">
    <property type="entry name" value="AP_endonuc_2"/>
    <property type="match status" value="1"/>
</dbReference>
<dbReference type="RefSeq" id="WP_379896059.1">
    <property type="nucleotide sequence ID" value="NZ_CBCSCT010000011.1"/>
</dbReference>
<comment type="caution">
    <text evidence="2">The sequence shown here is derived from an EMBL/GenBank/DDBJ whole genome shotgun (WGS) entry which is preliminary data.</text>
</comment>
<protein>
    <submittedName>
        <fullName evidence="2">Sugar phosphate isomerase/epimerase family protein</fullName>
    </submittedName>
</protein>
<evidence type="ECO:0000259" key="1">
    <source>
        <dbReference type="Pfam" id="PF01261"/>
    </source>
</evidence>
<proteinExistence type="predicted"/>
<name>A0ABW1IU31_9BACL</name>
<dbReference type="SUPFAM" id="SSF51658">
    <property type="entry name" value="Xylose isomerase-like"/>
    <property type="match status" value="1"/>
</dbReference>
<dbReference type="Proteomes" id="UP001596250">
    <property type="component" value="Unassembled WGS sequence"/>
</dbReference>
<keyword evidence="2" id="KW-0413">Isomerase</keyword>
<dbReference type="Gene3D" id="3.20.20.150">
    <property type="entry name" value="Divalent-metal-dependent TIM barrel enzymes"/>
    <property type="match status" value="1"/>
</dbReference>
<dbReference type="InterPro" id="IPR050312">
    <property type="entry name" value="IolE/XylAMocC-like"/>
</dbReference>
<keyword evidence="3" id="KW-1185">Reference proteome</keyword>
<evidence type="ECO:0000313" key="3">
    <source>
        <dbReference type="Proteomes" id="UP001596250"/>
    </source>
</evidence>
<dbReference type="GO" id="GO:0016853">
    <property type="term" value="F:isomerase activity"/>
    <property type="evidence" value="ECO:0007669"/>
    <property type="project" value="UniProtKB-KW"/>
</dbReference>
<reference evidence="3" key="1">
    <citation type="journal article" date="2019" name="Int. J. Syst. Evol. Microbiol.">
        <title>The Global Catalogue of Microorganisms (GCM) 10K type strain sequencing project: providing services to taxonomists for standard genome sequencing and annotation.</title>
        <authorList>
            <consortium name="The Broad Institute Genomics Platform"/>
            <consortium name="The Broad Institute Genome Sequencing Center for Infectious Disease"/>
            <person name="Wu L."/>
            <person name="Ma J."/>
        </authorList>
    </citation>
    <scope>NUCLEOTIDE SEQUENCE [LARGE SCALE GENOMIC DNA]</scope>
    <source>
        <strain evidence="3">CCM 8749</strain>
    </source>
</reference>
<dbReference type="InterPro" id="IPR036237">
    <property type="entry name" value="Xyl_isomerase-like_sf"/>
</dbReference>
<dbReference type="EMBL" id="JBHSQV010000182">
    <property type="protein sequence ID" value="MFC5988587.1"/>
    <property type="molecule type" value="Genomic_DNA"/>
</dbReference>
<sequence>MKFTVFTVMTPDLEPKELITALKQYGYDGVEWRCTRIPEERKEEKPSFWGNHHCTLSPDAADEELEQWLSWTQDAGMEVTSVTPYLQCGDLTSTERVLHIARKLGAKAIRLGVPRYDRTQNYNDLYHQAEQYLSEAVQLCKQYGIKGLIETHHVTIAPSASLAYRLVHRYDPEHIGVLFDPGNMVHEGYENYRMGLELLGPYLAHVHVKNARWVPGVEQEDGTNSWNVEWAPVHQGVVDWKQVLSDLKAVGYDGTIGFEDFSRAYDSREALQRNIQYIRGIWEGL</sequence>
<gene>
    <name evidence="2" type="ORF">ACFPXP_19460</name>
</gene>